<feature type="compositionally biased region" description="Low complexity" evidence="1">
    <location>
        <begin position="148"/>
        <end position="166"/>
    </location>
</feature>
<protein>
    <submittedName>
        <fullName evidence="2">Uncharacterized protein</fullName>
    </submittedName>
</protein>
<comment type="caution">
    <text evidence="2">The sequence shown here is derived from an EMBL/GenBank/DDBJ whole genome shotgun (WGS) entry which is preliminary data.</text>
</comment>
<evidence type="ECO:0000313" key="2">
    <source>
        <dbReference type="EMBL" id="KAG5192002.1"/>
    </source>
</evidence>
<dbReference type="EMBL" id="JAFCMP010000012">
    <property type="protein sequence ID" value="KAG5192002.1"/>
    <property type="molecule type" value="Genomic_DNA"/>
</dbReference>
<feature type="region of interest" description="Disordered" evidence="1">
    <location>
        <begin position="1"/>
        <end position="26"/>
    </location>
</feature>
<feature type="region of interest" description="Disordered" evidence="1">
    <location>
        <begin position="148"/>
        <end position="209"/>
    </location>
</feature>
<accession>A0A835ZCS2</accession>
<gene>
    <name evidence="2" type="ORF">JKP88DRAFT_230646</name>
</gene>
<organism evidence="2 3">
    <name type="scientific">Tribonema minus</name>
    <dbReference type="NCBI Taxonomy" id="303371"/>
    <lineage>
        <taxon>Eukaryota</taxon>
        <taxon>Sar</taxon>
        <taxon>Stramenopiles</taxon>
        <taxon>Ochrophyta</taxon>
        <taxon>PX clade</taxon>
        <taxon>Xanthophyceae</taxon>
        <taxon>Tribonematales</taxon>
        <taxon>Tribonemataceae</taxon>
        <taxon>Tribonema</taxon>
    </lineage>
</organism>
<feature type="compositionally biased region" description="Low complexity" evidence="1">
    <location>
        <begin position="191"/>
        <end position="201"/>
    </location>
</feature>
<evidence type="ECO:0000313" key="3">
    <source>
        <dbReference type="Proteomes" id="UP000664859"/>
    </source>
</evidence>
<proteinExistence type="predicted"/>
<dbReference type="AlphaFoldDB" id="A0A835ZCS2"/>
<dbReference type="Proteomes" id="UP000664859">
    <property type="component" value="Unassembled WGS sequence"/>
</dbReference>
<evidence type="ECO:0000256" key="1">
    <source>
        <dbReference type="SAM" id="MobiDB-lite"/>
    </source>
</evidence>
<keyword evidence="3" id="KW-1185">Reference proteome</keyword>
<reference evidence="2" key="1">
    <citation type="submission" date="2021-02" db="EMBL/GenBank/DDBJ databases">
        <title>First Annotated Genome of the Yellow-green Alga Tribonema minus.</title>
        <authorList>
            <person name="Mahan K.M."/>
        </authorList>
    </citation>
    <scope>NUCLEOTIDE SEQUENCE</scope>
    <source>
        <strain evidence="2">UTEX B ZZ1240</strain>
    </source>
</reference>
<name>A0A835ZCS2_9STRA</name>
<feature type="compositionally biased region" description="Polar residues" evidence="1">
    <location>
        <begin position="13"/>
        <end position="26"/>
    </location>
</feature>
<dbReference type="OrthoDB" id="63815at2759"/>
<sequence length="209" mass="21873">MSAAESIDAAMATEQQQHPECSFSRSMSKSCQSINGDMRCENLQKLLRRCPGDRNATIVFSKSDVTEGAEAGDFGSQLPSLSQFSSLPRWGSNRRSQPQAEPSPFMKEVDDAMGAIGSFLPFAGAVLGSFDNMLRELSDLTAAADAPAAADVPGGAPPAARGPVWRHGGGRGDGGGRASQVPPHRMPPGPFGSQPGPSEQGTWGDVDEV</sequence>